<comment type="caution">
    <text evidence="3">The sequence shown here is derived from an EMBL/GenBank/DDBJ whole genome shotgun (WGS) entry which is preliminary data.</text>
</comment>
<evidence type="ECO:0000256" key="2">
    <source>
        <dbReference type="ARBA" id="ARBA00023295"/>
    </source>
</evidence>
<evidence type="ECO:0000256" key="1">
    <source>
        <dbReference type="ARBA" id="ARBA00022801"/>
    </source>
</evidence>
<gene>
    <name evidence="3" type="primary">treA</name>
    <name evidence="3" type="ORF">GCM10011340_23250</name>
</gene>
<evidence type="ECO:0000313" key="4">
    <source>
        <dbReference type="Proteomes" id="UP000658258"/>
    </source>
</evidence>
<dbReference type="InterPro" id="IPR008928">
    <property type="entry name" value="6-hairpin_glycosidase_sf"/>
</dbReference>
<dbReference type="Pfam" id="PF01204">
    <property type="entry name" value="Trehalase"/>
    <property type="match status" value="1"/>
</dbReference>
<keyword evidence="4" id="KW-1185">Reference proteome</keyword>
<accession>A0ABQ3I880</accession>
<organism evidence="3 4">
    <name type="scientific">Roseivirga thermotolerans</name>
    <dbReference type="NCBI Taxonomy" id="1758176"/>
    <lineage>
        <taxon>Bacteria</taxon>
        <taxon>Pseudomonadati</taxon>
        <taxon>Bacteroidota</taxon>
        <taxon>Cytophagia</taxon>
        <taxon>Cytophagales</taxon>
        <taxon>Roseivirgaceae</taxon>
        <taxon>Roseivirga</taxon>
    </lineage>
</organism>
<dbReference type="SUPFAM" id="SSF48208">
    <property type="entry name" value="Six-hairpin glycosidases"/>
    <property type="match status" value="1"/>
</dbReference>
<dbReference type="PROSITE" id="PS00928">
    <property type="entry name" value="TREHALASE_2"/>
    <property type="match status" value="1"/>
</dbReference>
<evidence type="ECO:0000313" key="3">
    <source>
        <dbReference type="EMBL" id="GHE67129.1"/>
    </source>
</evidence>
<sequence>MAQNHKIMANRLIFLEEDLKELFTDLHASGQWADGKEISDAYAIEDPANILAIYRQEKNHPNFDLKTFFNNYFVSAQSQGKEYQSDSSLPVEDHIERLWSVLAREPDNEEYFSTLIPLPYPYVVPGGRFNEIYYWDSYFTMLGLVESGRTDMVEHMVKNFAYMIENFGFIPNGNRTYYLGRSQPPFFSLMVSLLAQEKGEKYLIDFLPAMVKEHKFWMEGEQELSKTQANYKRVVLMPNGEVLNRHYDNIFSPRAEMYQDDVELIERKGKAGKQTLLNIRAACESGWDFSSRWCEVPDDLTTIYTTNLIPVDLNCLLYHLEKMISKAYVLQGEGKLGTNYAQRAESRAKAIQQYCWNASEGYFFDFNHHHEAQTTSLTAAAVYPLAFQLASAQQAESVANTLAQELLKDGGLLTTNFESGEQWDAPNGWAPLQWMAIWGLRNYGHDHLATTIKNRWTALNIKVFKNTGKLMEKYNVVDTSLLSGGGEYPVQDGFGWTNGVLLKLLRE</sequence>
<protein>
    <submittedName>
        <fullName evidence="3">Periplasmic trehalase</fullName>
    </submittedName>
</protein>
<dbReference type="Gene3D" id="1.50.10.10">
    <property type="match status" value="1"/>
</dbReference>
<dbReference type="InterPro" id="IPR001661">
    <property type="entry name" value="Glyco_hydro_37"/>
</dbReference>
<dbReference type="PANTHER" id="PTHR23403">
    <property type="entry name" value="TREHALASE"/>
    <property type="match status" value="1"/>
</dbReference>
<name>A0ABQ3I880_9BACT</name>
<dbReference type="Proteomes" id="UP000658258">
    <property type="component" value="Unassembled WGS sequence"/>
</dbReference>
<dbReference type="EMBL" id="BNAG01000003">
    <property type="protein sequence ID" value="GHE67129.1"/>
    <property type="molecule type" value="Genomic_DNA"/>
</dbReference>
<keyword evidence="1" id="KW-0378">Hydrolase</keyword>
<dbReference type="InterPro" id="IPR012341">
    <property type="entry name" value="6hp_glycosidase-like_sf"/>
</dbReference>
<dbReference type="NCBIfam" id="NF009773">
    <property type="entry name" value="PRK13270.1"/>
    <property type="match status" value="1"/>
</dbReference>
<dbReference type="PROSITE" id="PS00927">
    <property type="entry name" value="TREHALASE_1"/>
    <property type="match status" value="1"/>
</dbReference>
<dbReference type="PANTHER" id="PTHR23403:SF1">
    <property type="entry name" value="TREHALASE"/>
    <property type="match status" value="1"/>
</dbReference>
<reference evidence="4" key="1">
    <citation type="journal article" date="2019" name="Int. J. Syst. Evol. Microbiol.">
        <title>The Global Catalogue of Microorganisms (GCM) 10K type strain sequencing project: providing services to taxonomists for standard genome sequencing and annotation.</title>
        <authorList>
            <consortium name="The Broad Institute Genomics Platform"/>
            <consortium name="The Broad Institute Genome Sequencing Center for Infectious Disease"/>
            <person name="Wu L."/>
            <person name="Ma J."/>
        </authorList>
    </citation>
    <scope>NUCLEOTIDE SEQUENCE [LARGE SCALE GENOMIC DNA]</scope>
    <source>
        <strain evidence="4">CGMCC 1.15111</strain>
    </source>
</reference>
<proteinExistence type="predicted"/>
<dbReference type="InterPro" id="IPR018232">
    <property type="entry name" value="Glyco_hydro_37_CS"/>
</dbReference>
<dbReference type="PRINTS" id="PR00744">
    <property type="entry name" value="GLHYDRLASE37"/>
</dbReference>
<keyword evidence="2" id="KW-0326">Glycosidase</keyword>